<comment type="caution">
    <text evidence="2">The sequence shown here is derived from an EMBL/GenBank/DDBJ whole genome shotgun (WGS) entry which is preliminary data.</text>
</comment>
<gene>
    <name evidence="2" type="ORF">OUZ56_024948</name>
</gene>
<dbReference type="Proteomes" id="UP001234178">
    <property type="component" value="Unassembled WGS sequence"/>
</dbReference>
<evidence type="ECO:0000313" key="2">
    <source>
        <dbReference type="EMBL" id="KAK4012713.1"/>
    </source>
</evidence>
<evidence type="ECO:0000313" key="3">
    <source>
        <dbReference type="Proteomes" id="UP001234178"/>
    </source>
</evidence>
<sequence length="77" mass="8581">MSGDNPPSDNNRVYHANNHEKKCLSGWHKKVANFSVVTKRMFKIECNLHSEDNHFKGAQPLASHEGGMSGSERGECP</sequence>
<organism evidence="2 3">
    <name type="scientific">Daphnia magna</name>
    <dbReference type="NCBI Taxonomy" id="35525"/>
    <lineage>
        <taxon>Eukaryota</taxon>
        <taxon>Metazoa</taxon>
        <taxon>Ecdysozoa</taxon>
        <taxon>Arthropoda</taxon>
        <taxon>Crustacea</taxon>
        <taxon>Branchiopoda</taxon>
        <taxon>Diplostraca</taxon>
        <taxon>Cladocera</taxon>
        <taxon>Anomopoda</taxon>
        <taxon>Daphniidae</taxon>
        <taxon>Daphnia</taxon>
    </lineage>
</organism>
<dbReference type="EMBL" id="JAOYFB010000004">
    <property type="protein sequence ID" value="KAK4012713.1"/>
    <property type="molecule type" value="Genomic_DNA"/>
</dbReference>
<evidence type="ECO:0000256" key="1">
    <source>
        <dbReference type="SAM" id="MobiDB-lite"/>
    </source>
</evidence>
<protein>
    <submittedName>
        <fullName evidence="2">Uncharacterized protein</fullName>
    </submittedName>
</protein>
<proteinExistence type="predicted"/>
<name>A0ABQ9ZJ44_9CRUS</name>
<accession>A0ABQ9ZJ44</accession>
<reference evidence="2 3" key="1">
    <citation type="journal article" date="2023" name="Nucleic Acids Res.">
        <title>The hologenome of Daphnia magna reveals possible DNA methylation and microbiome-mediated evolution of the host genome.</title>
        <authorList>
            <person name="Chaturvedi A."/>
            <person name="Li X."/>
            <person name="Dhandapani V."/>
            <person name="Marshall H."/>
            <person name="Kissane S."/>
            <person name="Cuenca-Cambronero M."/>
            <person name="Asole G."/>
            <person name="Calvet F."/>
            <person name="Ruiz-Romero M."/>
            <person name="Marangio P."/>
            <person name="Guigo R."/>
            <person name="Rago D."/>
            <person name="Mirbahai L."/>
            <person name="Eastwood N."/>
            <person name="Colbourne J.K."/>
            <person name="Zhou J."/>
            <person name="Mallon E."/>
            <person name="Orsini L."/>
        </authorList>
    </citation>
    <scope>NUCLEOTIDE SEQUENCE [LARGE SCALE GENOMIC DNA]</scope>
    <source>
        <strain evidence="2">LRV0_1</strain>
    </source>
</reference>
<feature type="region of interest" description="Disordered" evidence="1">
    <location>
        <begin position="53"/>
        <end position="77"/>
    </location>
</feature>
<keyword evidence="3" id="KW-1185">Reference proteome</keyword>